<dbReference type="InterPro" id="IPR045851">
    <property type="entry name" value="AMP-bd_C_sf"/>
</dbReference>
<dbReference type="GO" id="GO:0044550">
    <property type="term" value="P:secondary metabolite biosynthetic process"/>
    <property type="evidence" value="ECO:0007669"/>
    <property type="project" value="TreeGrafter"/>
</dbReference>
<dbReference type="InterPro" id="IPR025110">
    <property type="entry name" value="AMP-bd_C"/>
</dbReference>
<evidence type="ECO:0000256" key="1">
    <source>
        <dbReference type="ARBA" id="ARBA00022450"/>
    </source>
</evidence>
<dbReference type="InterPro" id="IPR042099">
    <property type="entry name" value="ANL_N_sf"/>
</dbReference>
<dbReference type="Proteomes" id="UP000078397">
    <property type="component" value="Unassembled WGS sequence"/>
</dbReference>
<dbReference type="CDD" id="cd19537">
    <property type="entry name" value="C_NRPS-like"/>
    <property type="match status" value="1"/>
</dbReference>
<dbReference type="KEGG" id="pchm:VFPPC_16706"/>
<dbReference type="GeneID" id="28858453"/>
<feature type="compositionally biased region" description="Low complexity" evidence="5">
    <location>
        <begin position="2112"/>
        <end position="2131"/>
    </location>
</feature>
<dbReference type="Gene3D" id="3.40.50.12780">
    <property type="entry name" value="N-terminal domain of ligase-like"/>
    <property type="match status" value="2"/>
</dbReference>
<dbReference type="Gene3D" id="3.30.559.30">
    <property type="entry name" value="Nonribosomal peptide synthetase, condensation domain"/>
    <property type="match status" value="2"/>
</dbReference>
<dbReference type="Pfam" id="PF00550">
    <property type="entry name" value="PP-binding"/>
    <property type="match status" value="3"/>
</dbReference>
<dbReference type="Pfam" id="PF00668">
    <property type="entry name" value="Condensation"/>
    <property type="match status" value="2"/>
</dbReference>
<feature type="region of interest" description="Disordered" evidence="5">
    <location>
        <begin position="2108"/>
        <end position="2131"/>
    </location>
</feature>
<evidence type="ECO:0000256" key="2">
    <source>
        <dbReference type="ARBA" id="ARBA00022553"/>
    </source>
</evidence>
<reference evidence="7 8" key="1">
    <citation type="journal article" date="2016" name="PLoS Pathog.">
        <title>Biosynthesis of antibiotic leucinostatins in bio-control fungus Purpureocillium lilacinum and their inhibition on phytophthora revealed by genome mining.</title>
        <authorList>
            <person name="Wang G."/>
            <person name="Liu Z."/>
            <person name="Lin R."/>
            <person name="Li E."/>
            <person name="Mao Z."/>
            <person name="Ling J."/>
            <person name="Yang Y."/>
            <person name="Yin W.B."/>
            <person name="Xie B."/>
        </authorList>
    </citation>
    <scope>NUCLEOTIDE SEQUENCE [LARGE SCALE GENOMIC DNA]</scope>
    <source>
        <strain evidence="7">170</strain>
    </source>
</reference>
<feature type="domain" description="Carrier" evidence="6">
    <location>
        <begin position="2134"/>
        <end position="2208"/>
    </location>
</feature>
<feature type="domain" description="Carrier" evidence="6">
    <location>
        <begin position="1578"/>
        <end position="1653"/>
    </location>
</feature>
<accession>A0A179F735</accession>
<proteinExistence type="inferred from homology"/>
<protein>
    <submittedName>
        <fullName evidence="7">Nonribosomal peptide synthase GliP2</fullName>
    </submittedName>
</protein>
<dbReference type="PROSITE" id="PS50075">
    <property type="entry name" value="CARRIER"/>
    <property type="match status" value="3"/>
</dbReference>
<dbReference type="Gene3D" id="1.10.1200.10">
    <property type="entry name" value="ACP-like"/>
    <property type="match status" value="3"/>
</dbReference>
<dbReference type="Pfam" id="PF00501">
    <property type="entry name" value="AMP-binding"/>
    <property type="match status" value="2"/>
</dbReference>
<keyword evidence="2" id="KW-0597">Phosphoprotein</keyword>
<dbReference type="Pfam" id="PF13193">
    <property type="entry name" value="AMP-binding_C"/>
    <property type="match status" value="1"/>
</dbReference>
<organism evidence="7 8">
    <name type="scientific">Pochonia chlamydosporia 170</name>
    <dbReference type="NCBI Taxonomy" id="1380566"/>
    <lineage>
        <taxon>Eukaryota</taxon>
        <taxon>Fungi</taxon>
        <taxon>Dikarya</taxon>
        <taxon>Ascomycota</taxon>
        <taxon>Pezizomycotina</taxon>
        <taxon>Sordariomycetes</taxon>
        <taxon>Hypocreomycetidae</taxon>
        <taxon>Hypocreales</taxon>
        <taxon>Clavicipitaceae</taxon>
        <taxon>Pochonia</taxon>
    </lineage>
</organism>
<dbReference type="InterPro" id="IPR036736">
    <property type="entry name" value="ACP-like_sf"/>
</dbReference>
<dbReference type="InterPro" id="IPR009081">
    <property type="entry name" value="PP-bd_ACP"/>
</dbReference>
<dbReference type="Gene3D" id="3.30.559.10">
    <property type="entry name" value="Chloramphenicol acetyltransferase-like domain"/>
    <property type="match status" value="2"/>
</dbReference>
<dbReference type="STRING" id="1380566.A0A179F735"/>
<gene>
    <name evidence="7" type="ORF">VFPPC_16706</name>
</gene>
<evidence type="ECO:0000256" key="3">
    <source>
        <dbReference type="ARBA" id="ARBA00022598"/>
    </source>
</evidence>
<dbReference type="EMBL" id="LSBJ02000001">
    <property type="protein sequence ID" value="OAQ61120.1"/>
    <property type="molecule type" value="Genomic_DNA"/>
</dbReference>
<keyword evidence="1" id="KW-0596">Phosphopantetheine</keyword>
<dbReference type="InterPro" id="IPR020806">
    <property type="entry name" value="PKS_PP-bd"/>
</dbReference>
<keyword evidence="8" id="KW-1185">Reference proteome</keyword>
<evidence type="ECO:0000313" key="7">
    <source>
        <dbReference type="EMBL" id="OAQ61120.1"/>
    </source>
</evidence>
<dbReference type="PROSITE" id="PS00455">
    <property type="entry name" value="AMP_BINDING"/>
    <property type="match status" value="2"/>
</dbReference>
<evidence type="ECO:0000256" key="5">
    <source>
        <dbReference type="SAM" id="MobiDB-lite"/>
    </source>
</evidence>
<keyword evidence="3" id="KW-0436">Ligase</keyword>
<dbReference type="SMART" id="SM00823">
    <property type="entry name" value="PKS_PP"/>
    <property type="match status" value="2"/>
</dbReference>
<dbReference type="Gene3D" id="3.30.300.30">
    <property type="match status" value="1"/>
</dbReference>
<dbReference type="PROSITE" id="PS00012">
    <property type="entry name" value="PHOSPHOPANTETHEINE"/>
    <property type="match status" value="1"/>
</dbReference>
<dbReference type="RefSeq" id="XP_018138929.1">
    <property type="nucleotide sequence ID" value="XM_018294459.1"/>
</dbReference>
<dbReference type="InterPro" id="IPR001242">
    <property type="entry name" value="Condensation_dom"/>
</dbReference>
<comment type="caution">
    <text evidence="7">The sequence shown here is derived from an EMBL/GenBank/DDBJ whole genome shotgun (WGS) entry which is preliminary data.</text>
</comment>
<dbReference type="GO" id="GO:0005737">
    <property type="term" value="C:cytoplasm"/>
    <property type="evidence" value="ECO:0007669"/>
    <property type="project" value="TreeGrafter"/>
</dbReference>
<dbReference type="GO" id="GO:0031177">
    <property type="term" value="F:phosphopantetheine binding"/>
    <property type="evidence" value="ECO:0007669"/>
    <property type="project" value="InterPro"/>
</dbReference>
<feature type="domain" description="Carrier" evidence="6">
    <location>
        <begin position="529"/>
        <end position="605"/>
    </location>
</feature>
<dbReference type="GO" id="GO:0043041">
    <property type="term" value="P:amino acid activation for nonribosomal peptide biosynthetic process"/>
    <property type="evidence" value="ECO:0007669"/>
    <property type="project" value="TreeGrafter"/>
</dbReference>
<dbReference type="SUPFAM" id="SSF52777">
    <property type="entry name" value="CoA-dependent acyltransferases"/>
    <property type="match status" value="4"/>
</dbReference>
<dbReference type="SUPFAM" id="SSF47336">
    <property type="entry name" value="ACP-like"/>
    <property type="match status" value="3"/>
</dbReference>
<dbReference type="GO" id="GO:0016874">
    <property type="term" value="F:ligase activity"/>
    <property type="evidence" value="ECO:0007669"/>
    <property type="project" value="UniProtKB-KW"/>
</dbReference>
<dbReference type="InterPro" id="IPR000873">
    <property type="entry name" value="AMP-dep_synth/lig_dom"/>
</dbReference>
<evidence type="ECO:0000313" key="8">
    <source>
        <dbReference type="Proteomes" id="UP000078397"/>
    </source>
</evidence>
<comment type="similarity">
    <text evidence="4">Belongs to the NRP synthetase family.</text>
</comment>
<evidence type="ECO:0000256" key="4">
    <source>
        <dbReference type="ARBA" id="ARBA00029454"/>
    </source>
</evidence>
<dbReference type="InterPro" id="IPR006162">
    <property type="entry name" value="Ppantetheine_attach_site"/>
</dbReference>
<sequence length="2208" mass="241556">MANPTNLCDLFYQTVQKWPDNIAVDHAEGCLSYRQLDTSSSTVAGDLQRLGVTRGSIVLLITSHGSFNLVAILSILKAGASFVPIDRRRWSQDNINYVYNLVERPVVVNTTPEAFHPPQGECQIFNLLALPTSPAEESQLPEGFHIQPEDTACIIFTSGSTGRPKGVKISHKSLCVYSRTSPVNMGIVPGDRLLHILSVGFDACTCMLFSVLGNGGTIVPSEAEDIYQSAPSCTVLAATPSLLAMLPTPSTGKDMYSRIHTILVGGETASPDLFGAWVDAGVRVLAAYGGTETTALGCVQKVERDPKTGKINPFLIGGFMRQSPCWLLRDNLTAINEAYVDGEIIIGGDGLSNGYFKNEEKTNESFITWNGLRVYRTGDYGRWVQGPSGDRVIEFRGRRDRTVKNSGFLVNLDQDVEDGLLRVGQPLGVRTAHAVWTENGIIAVITPSSVDIATLLSKANESMCSYFIPFMIKATDSIPLSPNGKIQTQQLLAVLNASAEGQANEIAEKGEASTHPEHAGLDQSSFNHQFKLERVLEAASEVFEFRPEKLKTLRGGESFNELGGSSLLALKFVSVLRRFGVQSSVRDIFKHQTFSSISHHASILPSLDSATIEATRDPTTVGMLPSLREQTREFLGLDGDSFDVGPLTSFQLELALPTLMDDSKYVNQIKLAYTNSQSVAMERAWRVVWQSEPIFRTEVSLAIGSGVQVVHRCPFRKPGTWNYDSHVEYRKAVESTSLSIGLGCSLDFFRYGVETEISNVPHDSVSPTGEEEALTVVLTIHHSLMDGCSLELILGNVERAALGLSIPHSVSAIDTNLGLIDIQITKDQEVRNFFHDYLDGLDTHEEVIETGSKGDSRDPKATAVATFEASVGKYEAIQFAQQNGVSVACLYMTAWAMALSVLEMNPTVVVGSVFSSRGAIPNHENAVGSYISTLPLVFRFIGDETIVSLLQRAMDDLAAVGKYAWARSDQIGTGFKMRNLVALQPNLHDEHPRTKPIRVESLDNSDFPLSLLVDSDGKFRILYDDCEFENKTVRRIGENFQYSLHAILHATLVEDCMKLNQLQESVIQMAKQVQIEPDNLTVKQVLEQSIDKFSQLVALEDCLGTTLTYGEIDKLSNAIAHHILAHSSGNVIAIYGDGTIQWILALLGVVKSGDTFVPIDPNWPMERREAVCEKSGASAMLVSQETQKHEAPKLSTLKVLIVDNIIPGFSCEDNLERLPDTASPGSDFVVVFTSGSTGTPKGIPISNRGLLTCQSNLEASVYASPERRIAQFMSPAFDACNVEIFSTFLHGATLVLRDPVDPYAHLLKVNTVMATPSALVAMDADELCNIDMIISTGEAVTNALIEKFASRVLLYNAYGPAECSVLASFGRMIPGDTLTIGAPLETVRIYILDEDKKHVPCGERGEIYLAGKQVLRGYINDPDKSAQQILPDPWHTDEHMFRTRDYGTQGKDGRLTYHGRIDRVAKIRGFRVELAGVECAIMSCGGISHCAAIAVNGTLVAYITCDKQQEASDTSKKAATIRERLGEMLSTPWIPSAIVPLAQLPKTPNGKVDSKALEALYTTTLPSPDGGFRNSLGNGISDKLAEQWRQVLRLGPEKSLEDDDDFFRLGGHSILLMLLATRLTAAFSKKVRVRDLVVSPSFRGQCDAIQRLLHGTTSDGIAEVNEKLPPESLTELERQVWFQYQVATTVTTFNIACVLHVSGKVDPDNLTNSLNTALASDPVLSCHMAEGANGPKRVISDVPPKVRQVTHLDLEAEVNYRFDLEQDTLIRVHLVRAANGESTQSSNTKCQLMIVTSHAVADLGTLQNLLRLTSVALAGGTVTQHDRPQHLESPKWTQRPSLEEKSFWRNYLSGHSYNDHRPSLLRRSFLPSPLATFQGSSRSVECSGQVVTSLNKCVRRLGITHHQMALAVAALLLHWLSGEHDIVLGAPNANRSTLKDEEALGQFLDRLPIRVRLPRLSNQHQTKISTVLVEVRNSALKALAHAISFSDVLGVHGFPNGHLHHPLFECMVTFHTRSSGLDNWLQIPGCQVSSSPQFANGSKFPLMMEWFELAKDRWSIHLEHDTSYIPPSSMDIVEKALGVILNAMADECSLSDLHDQLADLKVSELDSAEGSPPSSSGTGSPRSSESSYSISVDEMADTIRSEMSACLGPTSKSLSNNGSFFSAGADSMAVMSLRHRMRRLGIDLPVRSIFVGRTPLKLAELVLL</sequence>
<name>A0A179F735_METCM</name>
<dbReference type="InterPro" id="IPR023213">
    <property type="entry name" value="CAT-like_dom_sf"/>
</dbReference>
<dbReference type="PANTHER" id="PTHR45527:SF11">
    <property type="entry name" value="NONRIBOSOMAL PEPTIDE SYNTHETASE 5"/>
    <property type="match status" value="1"/>
</dbReference>
<evidence type="ECO:0000259" key="6">
    <source>
        <dbReference type="PROSITE" id="PS50075"/>
    </source>
</evidence>
<dbReference type="PANTHER" id="PTHR45527">
    <property type="entry name" value="NONRIBOSOMAL PEPTIDE SYNTHETASE"/>
    <property type="match status" value="1"/>
</dbReference>
<dbReference type="SUPFAM" id="SSF56801">
    <property type="entry name" value="Acetyl-CoA synthetase-like"/>
    <property type="match status" value="2"/>
</dbReference>
<dbReference type="InterPro" id="IPR020845">
    <property type="entry name" value="AMP-binding_CS"/>
</dbReference>
<dbReference type="OrthoDB" id="416786at2759"/>